<dbReference type="SUPFAM" id="SSF51735">
    <property type="entry name" value="NAD(P)-binding Rossmann-fold domains"/>
    <property type="match status" value="1"/>
</dbReference>
<organism evidence="4">
    <name type="scientific">Arcella intermedia</name>
    <dbReference type="NCBI Taxonomy" id="1963864"/>
    <lineage>
        <taxon>Eukaryota</taxon>
        <taxon>Amoebozoa</taxon>
        <taxon>Tubulinea</taxon>
        <taxon>Elardia</taxon>
        <taxon>Arcellinida</taxon>
        <taxon>Sphaerothecina</taxon>
        <taxon>Arcellidae</taxon>
        <taxon>Arcella</taxon>
    </lineage>
</organism>
<accession>A0A6B2LL93</accession>
<comment type="similarity">
    <text evidence="2">Belongs to the NAD(P)-dependent epimerase/dehydratase family. Dihydroflavonol-4-reductase subfamily.</text>
</comment>
<dbReference type="InterPro" id="IPR050425">
    <property type="entry name" value="NAD(P)_dehydrat-like"/>
</dbReference>
<name>A0A6B2LL93_9EUKA</name>
<protein>
    <recommendedName>
        <fullName evidence="3">NAD-dependent epimerase/dehydratase domain-containing protein</fullName>
    </recommendedName>
</protein>
<proteinExistence type="inferred from homology"/>
<dbReference type="PANTHER" id="PTHR10366:SF564">
    <property type="entry name" value="STEROL-4-ALPHA-CARBOXYLATE 3-DEHYDROGENASE, DECARBOXYLATING"/>
    <property type="match status" value="1"/>
</dbReference>
<dbReference type="Gene3D" id="3.40.50.720">
    <property type="entry name" value="NAD(P)-binding Rossmann-like Domain"/>
    <property type="match status" value="1"/>
</dbReference>
<dbReference type="Pfam" id="PF01370">
    <property type="entry name" value="Epimerase"/>
    <property type="match status" value="1"/>
</dbReference>
<evidence type="ECO:0000256" key="1">
    <source>
        <dbReference type="ARBA" id="ARBA00023002"/>
    </source>
</evidence>
<evidence type="ECO:0000313" key="4">
    <source>
        <dbReference type="EMBL" id="NDV37587.1"/>
    </source>
</evidence>
<keyword evidence="1" id="KW-0560">Oxidoreductase</keyword>
<dbReference type="InterPro" id="IPR001509">
    <property type="entry name" value="Epimerase_deHydtase"/>
</dbReference>
<dbReference type="EMBL" id="GIBP01008618">
    <property type="protein sequence ID" value="NDV37587.1"/>
    <property type="molecule type" value="Transcribed_RNA"/>
</dbReference>
<evidence type="ECO:0000259" key="3">
    <source>
        <dbReference type="Pfam" id="PF01370"/>
    </source>
</evidence>
<dbReference type="GO" id="GO:0016616">
    <property type="term" value="F:oxidoreductase activity, acting on the CH-OH group of donors, NAD or NADP as acceptor"/>
    <property type="evidence" value="ECO:0007669"/>
    <property type="project" value="TreeGrafter"/>
</dbReference>
<dbReference type="AlphaFoldDB" id="A0A6B2LL93"/>
<dbReference type="PANTHER" id="PTHR10366">
    <property type="entry name" value="NAD DEPENDENT EPIMERASE/DEHYDRATASE"/>
    <property type="match status" value="1"/>
</dbReference>
<feature type="domain" description="NAD-dependent epimerase/dehydratase" evidence="3">
    <location>
        <begin position="2"/>
        <end position="155"/>
    </location>
</feature>
<reference evidence="4" key="1">
    <citation type="journal article" date="2020" name="J. Eukaryot. Microbiol.">
        <title>De novo Sequencing, Assembly and Annotation of the Transcriptome for the Free-Living Testate Amoeba Arcella intermedia.</title>
        <authorList>
            <person name="Ribeiro G.M."/>
            <person name="Porfirio-Sousa A.L."/>
            <person name="Maurer-Alcala X.X."/>
            <person name="Katz L.A."/>
            <person name="Lahr D.J.G."/>
        </authorList>
    </citation>
    <scope>NUCLEOTIDE SEQUENCE</scope>
</reference>
<sequence length="167" mass="18411">MDSGHKVRIFARTPENNYNNESVQFYEGSILDEESVLKASEGVDGIFHLAAQVIHSRLPAHADTVRASAVVGTMNVMRAASKVKCRVVYASTSGTVGCSRTPTTANDSSPYVTEIVKHWPYYMAKIEAEMKAKKFAKEKGVELVIIRPTMMFGPGDDRCLLLYCFVG</sequence>
<evidence type="ECO:0000256" key="2">
    <source>
        <dbReference type="ARBA" id="ARBA00023445"/>
    </source>
</evidence>
<dbReference type="InterPro" id="IPR036291">
    <property type="entry name" value="NAD(P)-bd_dom_sf"/>
</dbReference>